<feature type="transmembrane region" description="Helical" evidence="1">
    <location>
        <begin position="314"/>
        <end position="334"/>
    </location>
</feature>
<dbReference type="Pfam" id="PF07670">
    <property type="entry name" value="Gate"/>
    <property type="match status" value="1"/>
</dbReference>
<dbReference type="AlphaFoldDB" id="A0A9E8LSH2"/>
<keyword evidence="1" id="KW-0812">Transmembrane</keyword>
<feature type="domain" description="Nucleoside transporter/FeoB GTPase Gate" evidence="2">
    <location>
        <begin position="134"/>
        <end position="233"/>
    </location>
</feature>
<gene>
    <name evidence="3" type="ORF">OE104_07905</name>
</gene>
<evidence type="ECO:0000259" key="2">
    <source>
        <dbReference type="Pfam" id="PF07670"/>
    </source>
</evidence>
<sequence length="445" mass="49632">MNLIQTETPEIKRQKPSSLVPILKFFIFSLIGIFMFFIPITLNEKSSIPLDHIVTWVRNTFPEAVPFYLLVTIAFGAIYPFIQGNWKKDGVHVVLSIFKIIGLIVASMIVFEVGPKWLFEPDMGPFLFNSLVASVGVLVPIGAVFLALLTGYGLLEFIGVIMQPIMRPIWKTPGRSAIDAVASFVGSYSIGLLITNRIFKEGKYSIKEASIIATGFSTVSATFMIVVAKTLGLMEIWNTYFWVTLFVTFLVTAITVRLYPLRKMSDGYYNNMERKPEELINNHRLKEAWKQAMDVSKKSGNFAKTICIHFKDGYLMTTAILPSIMSIGLLGLVLAEYTPVFDWIGYIFYPFTWLVQLSDPSLAAKAASMGIAEMFLPALLVVDAALITKFVIGVVSVSSIIFFSAVVPVILSTEIPISIPKMIVIWFERTVLTILITAPIAYLLL</sequence>
<name>A0A9E8LSH2_9BACI</name>
<organism evidence="3 4">
    <name type="scientific">Fervidibacillus albus</name>
    <dbReference type="NCBI Taxonomy" id="2980026"/>
    <lineage>
        <taxon>Bacteria</taxon>
        <taxon>Bacillati</taxon>
        <taxon>Bacillota</taxon>
        <taxon>Bacilli</taxon>
        <taxon>Bacillales</taxon>
        <taxon>Bacillaceae</taxon>
        <taxon>Fervidibacillus</taxon>
    </lineage>
</organism>
<keyword evidence="1" id="KW-1133">Transmembrane helix</keyword>
<dbReference type="Proteomes" id="UP001164718">
    <property type="component" value="Chromosome"/>
</dbReference>
<evidence type="ECO:0000313" key="3">
    <source>
        <dbReference type="EMBL" id="WAA08570.1"/>
    </source>
</evidence>
<feature type="transmembrane region" description="Helical" evidence="1">
    <location>
        <begin position="91"/>
        <end position="111"/>
    </location>
</feature>
<feature type="transmembrane region" description="Helical" evidence="1">
    <location>
        <begin position="131"/>
        <end position="161"/>
    </location>
</feature>
<dbReference type="InterPro" id="IPR011642">
    <property type="entry name" value="Gate_dom"/>
</dbReference>
<feature type="transmembrane region" description="Helical" evidence="1">
    <location>
        <begin position="369"/>
        <end position="387"/>
    </location>
</feature>
<dbReference type="KEGG" id="faf:OE104_07905"/>
<accession>A0A9E8LSH2</accession>
<keyword evidence="1" id="KW-0472">Membrane</keyword>
<dbReference type="RefSeq" id="WP_275416348.1">
    <property type="nucleotide sequence ID" value="NZ_CP106878.1"/>
</dbReference>
<feature type="transmembrane region" description="Helical" evidence="1">
    <location>
        <begin position="65"/>
        <end position="82"/>
    </location>
</feature>
<feature type="transmembrane region" description="Helical" evidence="1">
    <location>
        <begin position="423"/>
        <end position="444"/>
    </location>
</feature>
<protein>
    <submittedName>
        <fullName evidence="3">YjiH family protein</fullName>
    </submittedName>
</protein>
<evidence type="ECO:0000256" key="1">
    <source>
        <dbReference type="SAM" id="Phobius"/>
    </source>
</evidence>
<feature type="transmembrane region" description="Helical" evidence="1">
    <location>
        <begin position="209"/>
        <end position="228"/>
    </location>
</feature>
<feature type="transmembrane region" description="Helical" evidence="1">
    <location>
        <begin position="393"/>
        <end position="411"/>
    </location>
</feature>
<dbReference type="EMBL" id="CP106878">
    <property type="protein sequence ID" value="WAA08570.1"/>
    <property type="molecule type" value="Genomic_DNA"/>
</dbReference>
<evidence type="ECO:0000313" key="4">
    <source>
        <dbReference type="Proteomes" id="UP001164718"/>
    </source>
</evidence>
<feature type="transmembrane region" description="Helical" evidence="1">
    <location>
        <begin position="240"/>
        <end position="259"/>
    </location>
</feature>
<keyword evidence="4" id="KW-1185">Reference proteome</keyword>
<reference evidence="3" key="1">
    <citation type="submission" date="2022-09" db="EMBL/GenBank/DDBJ databases">
        <title>Complete Genomes of Fervidibacillus albus and Fervidibacillus halotolerans isolated from tidal flat sediments.</title>
        <authorList>
            <person name="Kwon K.K."/>
            <person name="Yang S.-H."/>
            <person name="Park M.J."/>
            <person name="Oh H.-M."/>
        </authorList>
    </citation>
    <scope>NUCLEOTIDE SEQUENCE</scope>
    <source>
        <strain evidence="3">MEBiC13591</strain>
    </source>
</reference>
<feature type="transmembrane region" description="Helical" evidence="1">
    <location>
        <begin position="21"/>
        <end position="42"/>
    </location>
</feature>
<proteinExistence type="predicted"/>